<dbReference type="InterPro" id="IPR003594">
    <property type="entry name" value="HATPase_dom"/>
</dbReference>
<dbReference type="CDD" id="cd16915">
    <property type="entry name" value="HATPase_DpiB-CitA-like"/>
    <property type="match status" value="1"/>
</dbReference>
<dbReference type="FunFam" id="3.30.450.20:FF:000018">
    <property type="entry name" value="Sensor histidine kinase DcuS"/>
    <property type="match status" value="1"/>
</dbReference>
<evidence type="ECO:0000256" key="2">
    <source>
        <dbReference type="ARBA" id="ARBA00004651"/>
    </source>
</evidence>
<dbReference type="SUPFAM" id="SSF55890">
    <property type="entry name" value="Sporulation response regulatory protein Spo0B"/>
    <property type="match status" value="1"/>
</dbReference>
<keyword evidence="9 16" id="KW-0418">Kinase</keyword>
<keyword evidence="10" id="KW-0067">ATP-binding</keyword>
<dbReference type="SMART" id="SM00091">
    <property type="entry name" value="PAS"/>
    <property type="match status" value="1"/>
</dbReference>
<evidence type="ECO:0000256" key="10">
    <source>
        <dbReference type="ARBA" id="ARBA00022840"/>
    </source>
</evidence>
<dbReference type="InterPro" id="IPR029151">
    <property type="entry name" value="Sensor-like_sf"/>
</dbReference>
<evidence type="ECO:0000259" key="15">
    <source>
        <dbReference type="PROSITE" id="PS50109"/>
    </source>
</evidence>
<dbReference type="InterPro" id="IPR004358">
    <property type="entry name" value="Sig_transdc_His_kin-like_C"/>
</dbReference>
<dbReference type="PANTHER" id="PTHR43547">
    <property type="entry name" value="TWO-COMPONENT HISTIDINE KINASE"/>
    <property type="match status" value="1"/>
</dbReference>
<dbReference type="Gene3D" id="3.30.565.10">
    <property type="entry name" value="Histidine kinase-like ATPase, C-terminal domain"/>
    <property type="match status" value="1"/>
</dbReference>
<evidence type="ECO:0000256" key="6">
    <source>
        <dbReference type="ARBA" id="ARBA00022679"/>
    </source>
</evidence>
<dbReference type="AlphaFoldDB" id="A0A318FYS8"/>
<sequence>MTSEISKTVGRFSVIGPKKRENDLLMSIRPMFTRKITHWFARRSFQNRIFLLILFTSTIVMLAMSWYLTSITEERLHYQVGQRALIQAMQISAMPELVEAVEKHDLARIKALIDPMRSFSDATYITVGDAKGQRLYHVNPDEIGKYMEGGDSDDALYNAKSYVSVRKGSLGSSLRGKSPIQDSTGKVLGIVSVGYTIEQLENWLSLQIGSLMIPMAIMLLLLLYCARRFSLHIKKQMLNMEPQQLSQLLIQQSVLFESVFEGLIAIDSHYKITAINQTARRLLNLSQPETILIGKSISSVISQETFFYDAPQENKKDEIVTFNQIKVIASRMAVTLNSEPQGWVISFRSKDDINTLSLQLSQVQQYADNLRAVQHEHRNLISTIAGLLFLKRYDNALNLIQQQSESHQKVLDFIARNFKVNHLAGLLIGKYYRAKELGLELVFDPSCYVDTLPSSLSHNEWISIVGNLLDNAYNATLRQPAGSKQIECLINSEGGEVIIEIADQGCGIDEPMRDRIFERGVTSSDSGDHGIGLWLVRSYVEQAGGNIVVDDNIPFGAIFTLYIPLTRDEHHG</sequence>
<dbReference type="Proteomes" id="UP000247485">
    <property type="component" value="Unassembled WGS sequence"/>
</dbReference>
<dbReference type="GO" id="GO:0005886">
    <property type="term" value="C:plasma membrane"/>
    <property type="evidence" value="ECO:0007669"/>
    <property type="project" value="UniProtKB-SubCell"/>
</dbReference>
<keyword evidence="11 14" id="KW-1133">Transmembrane helix</keyword>
<proteinExistence type="predicted"/>
<evidence type="ECO:0000313" key="17">
    <source>
        <dbReference type="Proteomes" id="UP000247485"/>
    </source>
</evidence>
<feature type="domain" description="Histidine kinase" evidence="15">
    <location>
        <begin position="372"/>
        <end position="567"/>
    </location>
</feature>
<dbReference type="CDD" id="cd00130">
    <property type="entry name" value="PAS"/>
    <property type="match status" value="1"/>
</dbReference>
<evidence type="ECO:0000256" key="8">
    <source>
        <dbReference type="ARBA" id="ARBA00022741"/>
    </source>
</evidence>
<keyword evidence="6" id="KW-0808">Transferase</keyword>
<reference evidence="16 17" key="1">
    <citation type="submission" date="2018-05" db="EMBL/GenBank/DDBJ databases">
        <title>Freshwater and sediment microbial communities from various areas in North America, analyzing microbe dynamics in response to fracking.</title>
        <authorList>
            <person name="Lamendella R."/>
        </authorList>
    </citation>
    <scope>NUCLEOTIDE SEQUENCE [LARGE SCALE GENOMIC DNA]</scope>
    <source>
        <strain evidence="16 17">67</strain>
    </source>
</reference>
<protein>
    <recommendedName>
        <fullName evidence="3">histidine kinase</fullName>
        <ecNumber evidence="3">2.7.13.3</ecNumber>
    </recommendedName>
</protein>
<keyword evidence="13 14" id="KW-0472">Membrane</keyword>
<evidence type="ECO:0000256" key="5">
    <source>
        <dbReference type="ARBA" id="ARBA00022553"/>
    </source>
</evidence>
<comment type="caution">
    <text evidence="16">The sequence shown here is derived from an EMBL/GenBank/DDBJ whole genome shotgun (WGS) entry which is preliminary data.</text>
</comment>
<dbReference type="PROSITE" id="PS50109">
    <property type="entry name" value="HIS_KIN"/>
    <property type="match status" value="1"/>
</dbReference>
<dbReference type="InterPro" id="IPR036890">
    <property type="entry name" value="HATPase_C_sf"/>
</dbReference>
<evidence type="ECO:0000256" key="9">
    <source>
        <dbReference type="ARBA" id="ARBA00022777"/>
    </source>
</evidence>
<dbReference type="Pfam" id="PF02518">
    <property type="entry name" value="HATPase_c"/>
    <property type="match status" value="1"/>
</dbReference>
<dbReference type="GO" id="GO:0005524">
    <property type="term" value="F:ATP binding"/>
    <property type="evidence" value="ECO:0007669"/>
    <property type="project" value="UniProtKB-KW"/>
</dbReference>
<evidence type="ECO:0000256" key="13">
    <source>
        <dbReference type="ARBA" id="ARBA00023136"/>
    </source>
</evidence>
<evidence type="ECO:0000256" key="3">
    <source>
        <dbReference type="ARBA" id="ARBA00012438"/>
    </source>
</evidence>
<dbReference type="InterPro" id="IPR033463">
    <property type="entry name" value="sCache_3"/>
</dbReference>
<dbReference type="SUPFAM" id="SSF103190">
    <property type="entry name" value="Sensory domain-like"/>
    <property type="match status" value="1"/>
</dbReference>
<keyword evidence="5" id="KW-0597">Phosphoprotein</keyword>
<dbReference type="Pfam" id="PF17203">
    <property type="entry name" value="sCache_3_2"/>
    <property type="match status" value="1"/>
</dbReference>
<keyword evidence="4" id="KW-1003">Cell membrane</keyword>
<dbReference type="InterPro" id="IPR016120">
    <property type="entry name" value="Sig_transdc_His_kin_SpoOB"/>
</dbReference>
<feature type="transmembrane region" description="Helical" evidence="14">
    <location>
        <begin position="204"/>
        <end position="226"/>
    </location>
</feature>
<evidence type="ECO:0000256" key="1">
    <source>
        <dbReference type="ARBA" id="ARBA00000085"/>
    </source>
</evidence>
<keyword evidence="12" id="KW-0902">Two-component regulatory system</keyword>
<accession>A0A318FYS8</accession>
<comment type="catalytic activity">
    <reaction evidence="1">
        <text>ATP + protein L-histidine = ADP + protein N-phospho-L-histidine.</text>
        <dbReference type="EC" id="2.7.13.3"/>
    </reaction>
</comment>
<dbReference type="SMART" id="SM00387">
    <property type="entry name" value="HATPase_c"/>
    <property type="match status" value="1"/>
</dbReference>
<dbReference type="Gene3D" id="3.30.450.20">
    <property type="entry name" value="PAS domain"/>
    <property type="match status" value="2"/>
</dbReference>
<keyword evidence="8" id="KW-0547">Nucleotide-binding</keyword>
<dbReference type="EMBL" id="QJJG01000002">
    <property type="protein sequence ID" value="PXW48607.1"/>
    <property type="molecule type" value="Genomic_DNA"/>
</dbReference>
<evidence type="ECO:0000256" key="11">
    <source>
        <dbReference type="ARBA" id="ARBA00022989"/>
    </source>
</evidence>
<organism evidence="16 17">
    <name type="scientific">Klebsiella oxytoca</name>
    <dbReference type="NCBI Taxonomy" id="571"/>
    <lineage>
        <taxon>Bacteria</taxon>
        <taxon>Pseudomonadati</taxon>
        <taxon>Pseudomonadota</taxon>
        <taxon>Gammaproteobacteria</taxon>
        <taxon>Enterobacterales</taxon>
        <taxon>Enterobacteriaceae</taxon>
        <taxon>Klebsiella/Raoultella group</taxon>
        <taxon>Klebsiella</taxon>
    </lineage>
</organism>
<dbReference type="PANTHER" id="PTHR43547:SF10">
    <property type="entry name" value="SENSOR HISTIDINE KINASE DCUS"/>
    <property type="match status" value="1"/>
</dbReference>
<dbReference type="InterPro" id="IPR005467">
    <property type="entry name" value="His_kinase_dom"/>
</dbReference>
<name>A0A318FYS8_KLEOX</name>
<dbReference type="GO" id="GO:0000155">
    <property type="term" value="F:phosphorelay sensor kinase activity"/>
    <property type="evidence" value="ECO:0007669"/>
    <property type="project" value="InterPro"/>
</dbReference>
<dbReference type="SUPFAM" id="SSF55874">
    <property type="entry name" value="ATPase domain of HSP90 chaperone/DNA topoisomerase II/histidine kinase"/>
    <property type="match status" value="1"/>
</dbReference>
<evidence type="ECO:0000256" key="7">
    <source>
        <dbReference type="ARBA" id="ARBA00022692"/>
    </source>
</evidence>
<dbReference type="InterPro" id="IPR035965">
    <property type="entry name" value="PAS-like_dom_sf"/>
</dbReference>
<keyword evidence="7 14" id="KW-0812">Transmembrane</keyword>
<evidence type="ECO:0000256" key="4">
    <source>
        <dbReference type="ARBA" id="ARBA00022475"/>
    </source>
</evidence>
<dbReference type="SUPFAM" id="SSF55785">
    <property type="entry name" value="PYP-like sensor domain (PAS domain)"/>
    <property type="match status" value="1"/>
</dbReference>
<comment type="subcellular location">
    <subcellularLocation>
        <location evidence="2">Cell membrane</location>
        <topology evidence="2">Multi-pass membrane protein</topology>
    </subcellularLocation>
</comment>
<evidence type="ECO:0000256" key="14">
    <source>
        <dbReference type="SAM" id="Phobius"/>
    </source>
</evidence>
<feature type="transmembrane region" description="Helical" evidence="14">
    <location>
        <begin position="49"/>
        <end position="68"/>
    </location>
</feature>
<dbReference type="InterPro" id="IPR000014">
    <property type="entry name" value="PAS"/>
</dbReference>
<dbReference type="EC" id="2.7.13.3" evidence="3"/>
<dbReference type="PRINTS" id="PR00344">
    <property type="entry name" value="BCTRLSENSOR"/>
</dbReference>
<gene>
    <name evidence="16" type="ORF">DET57_102214</name>
</gene>
<evidence type="ECO:0000256" key="12">
    <source>
        <dbReference type="ARBA" id="ARBA00023012"/>
    </source>
</evidence>
<evidence type="ECO:0000313" key="16">
    <source>
        <dbReference type="EMBL" id="PXW48607.1"/>
    </source>
</evidence>